<dbReference type="NCBIfam" id="TIGR03696">
    <property type="entry name" value="Rhs_assc_core"/>
    <property type="match status" value="1"/>
</dbReference>
<dbReference type="Pfam" id="PF20041">
    <property type="entry name" value="DUF6443"/>
    <property type="match status" value="1"/>
</dbReference>
<dbReference type="PANTHER" id="PTHR32305:SF15">
    <property type="entry name" value="PROTEIN RHSA-RELATED"/>
    <property type="match status" value="1"/>
</dbReference>
<evidence type="ECO:0000256" key="2">
    <source>
        <dbReference type="SAM" id="SignalP"/>
    </source>
</evidence>
<dbReference type="Gene3D" id="2.180.10.10">
    <property type="entry name" value="RHS repeat-associated core"/>
    <property type="match status" value="2"/>
</dbReference>
<evidence type="ECO:0000259" key="3">
    <source>
        <dbReference type="Pfam" id="PF20041"/>
    </source>
</evidence>
<protein>
    <recommendedName>
        <fullName evidence="3">DUF6443 domain-containing protein</fullName>
    </recommendedName>
</protein>
<dbReference type="Proteomes" id="UP000502421">
    <property type="component" value="Chromosome"/>
</dbReference>
<name>A0AAE7DAX2_9BACT</name>
<keyword evidence="2" id="KW-0732">Signal</keyword>
<dbReference type="RefSeq" id="WP_168809139.1">
    <property type="nucleotide sequence ID" value="NZ_CP051205.1"/>
</dbReference>
<proteinExistence type="predicted"/>
<dbReference type="InterPro" id="IPR050708">
    <property type="entry name" value="T6SS_VgrG/RHS"/>
</dbReference>
<feature type="region of interest" description="Disordered" evidence="1">
    <location>
        <begin position="1422"/>
        <end position="1447"/>
    </location>
</feature>
<feature type="chain" id="PRO_5042062982" description="DUF6443 domain-containing protein" evidence="2">
    <location>
        <begin position="21"/>
        <end position="1471"/>
    </location>
</feature>
<dbReference type="PANTHER" id="PTHR32305">
    <property type="match status" value="1"/>
</dbReference>
<evidence type="ECO:0000313" key="5">
    <source>
        <dbReference type="Proteomes" id="UP000502421"/>
    </source>
</evidence>
<sequence>MVKSILLYGFIFIMSFGSNAYSQNVPTDIRIPGAWPVALPDAYKAPAINYVRIWEPSIPVITPAEVMSAGNTGTAKQQTQYYDGLGRIIQTVDKTASPSKKDLVTIIQYDEYGRESYKYLPYVHPSGDGFFKTNPFQAQKIFYTNDTLNPGFRGETIFYNQAIIEASPLNRLVQSFAPGNSWSQSGGHHPITQQYLLNTADDSVCIWKMNGSTGLPVMNGFYLPAHLFKYITIDEAHNQVIEYKDTENQVILKKIQLADTSNKAHAGWLCTYYVYDEWGNLGFVIPPLAVEKISKGWEISPVIDELCFQYRYDSRNRMITKKLPGSQVIEMVYDSRDRLVFTRDGNMRAPEKQQWMVTFYDILNRPVETALYHSMTSRETLQAQMNTVANSTSTITYQFPGTNDLTVSTHDRNTYTARNSITLLPDFDSGENAEISIATEPSLQGETITLTVSNPFPNLASAALTPLTFTFYDNYTFPDAQNAAIAEANHLKIASNEPFSVSHLTKGLTTGTKVRVLGTDQWLTTTSYYNNKNRLIQRISNNIYGGQEIHTNLYNFNGEMISSFSRHNNPHSSISPQTTLLTLAEYDSRGRTTAIRKCLNNATDLITITENKYNELGQIQQKKLGVKADGSAVEVINYEYNIRGWLKSINNDYINANNNISHFGEELYYNTGFKDTLFNGNIAGVRWKGWNDTIHRAYGYIYDKAGRLVNASFSQQNPGNISWDKNIMNFSIDNIAYDANGNITKLKQFGMENSSIKELDRLQYTYRNNSNQLLSVYDSATLNTPLGDFKNGTNNDDDYAYDANGNLAKDLNKSIISLSYNHLNLPEVIRVANKGTISYLYDANGVKLRKTVIDSSETVPRKIVTDYINGSVYRNDTLQWISHEEGRIRCTYKPGQHPQNVFDYFIKDHLGSTRLVMTESSETNTYIATMEPSAATRETTLFSNIETSRARKPVGYPSDETTAKNDYVARVKANGSKKTIGPSLVLRVMAGDTVQLATRAFYKSPPNETKSPQEMPENILMDLLHAFSGTPSRSGTHGQYQSSLATPFNSSFYNSDYQKLKSKIPDQQTSGRPKAYLNFLLFNDDFKLVAINSGVKQVSAMADQLQTLTQDKMRIIQSGFLYVYVSNESAEDVYFDNIIITHTTGTVLEESHYYPFGITMDRISFNALKGTNYHENIVKYNGKSLEHKEFGDGGGLELYDYGARLYNPQIGRWSVLDKLAEKYDAWSPYQYTYNNPVKFLDPDGRIIINSNPAGSEAYQRAQTALYILKRTNPEVYKLLDESTVNVYIKTERLNSPEAYHPSFIGNITKGTTAPAILSPKSFNVANIVKNGNNPVSADIDGSYLGPERVERDKKGIDPKSRKVYPDEEASHFLSLEDITITIDESVVNLEDYVVTLAHEFGHARHPLENLVEAWKWRELDNQNNSLNPGHTPYNPSGQKAKKEEREAQNRYNEVMQEIFMRIMQALNNMKL</sequence>
<accession>A0AAE7DAX2</accession>
<evidence type="ECO:0000313" key="4">
    <source>
        <dbReference type="EMBL" id="QJB34759.1"/>
    </source>
</evidence>
<organism evidence="4 5">
    <name type="scientific">Chitinophaga oryzae</name>
    <dbReference type="NCBI Taxonomy" id="2725414"/>
    <lineage>
        <taxon>Bacteria</taxon>
        <taxon>Pseudomonadati</taxon>
        <taxon>Bacteroidota</taxon>
        <taxon>Chitinophagia</taxon>
        <taxon>Chitinophagales</taxon>
        <taxon>Chitinophagaceae</taxon>
        <taxon>Chitinophaga</taxon>
    </lineage>
</organism>
<reference evidence="5" key="1">
    <citation type="submission" date="2020-04" db="EMBL/GenBank/DDBJ databases">
        <authorList>
            <person name="Kittiwongwattana C."/>
        </authorList>
    </citation>
    <scope>NUCLEOTIDE SEQUENCE [LARGE SCALE GENOMIC DNA]</scope>
    <source>
        <strain evidence="5">1310</strain>
    </source>
</reference>
<feature type="compositionally biased region" description="Polar residues" evidence="1">
    <location>
        <begin position="1422"/>
        <end position="1437"/>
    </location>
</feature>
<dbReference type="InterPro" id="IPR022385">
    <property type="entry name" value="Rhs_assc_core"/>
</dbReference>
<dbReference type="InterPro" id="IPR045619">
    <property type="entry name" value="DUF6443"/>
</dbReference>
<dbReference type="EMBL" id="CP051205">
    <property type="protein sequence ID" value="QJB34759.1"/>
    <property type="molecule type" value="Genomic_DNA"/>
</dbReference>
<feature type="signal peptide" evidence="2">
    <location>
        <begin position="1"/>
        <end position="20"/>
    </location>
</feature>
<evidence type="ECO:0000256" key="1">
    <source>
        <dbReference type="SAM" id="MobiDB-lite"/>
    </source>
</evidence>
<feature type="domain" description="DUF6443" evidence="3">
    <location>
        <begin position="66"/>
        <end position="195"/>
    </location>
</feature>
<gene>
    <name evidence="4" type="ORF">HF329_27055</name>
</gene>
<dbReference type="KEGG" id="coy:HF329_27055"/>